<keyword evidence="3" id="KW-1185">Reference proteome</keyword>
<dbReference type="Pfam" id="PF02698">
    <property type="entry name" value="DUF218"/>
    <property type="match status" value="1"/>
</dbReference>
<dbReference type="InterPro" id="IPR003848">
    <property type="entry name" value="DUF218"/>
</dbReference>
<organism evidence="2 3">
    <name type="scientific">Methylovulum psychrotolerans</name>
    <dbReference type="NCBI Taxonomy" id="1704499"/>
    <lineage>
        <taxon>Bacteria</taxon>
        <taxon>Pseudomonadati</taxon>
        <taxon>Pseudomonadota</taxon>
        <taxon>Gammaproteobacteria</taxon>
        <taxon>Methylococcales</taxon>
        <taxon>Methylococcaceae</taxon>
        <taxon>Methylovulum</taxon>
    </lineage>
</organism>
<dbReference type="AlphaFoldDB" id="A0A1Z4BWT1"/>
<evidence type="ECO:0000313" key="2">
    <source>
        <dbReference type="EMBL" id="ASF45703.1"/>
    </source>
</evidence>
<dbReference type="CDD" id="cd06259">
    <property type="entry name" value="YdcF-like"/>
    <property type="match status" value="1"/>
</dbReference>
<dbReference type="Gene3D" id="3.40.50.620">
    <property type="entry name" value="HUPs"/>
    <property type="match status" value="1"/>
</dbReference>
<feature type="domain" description="DUF218" evidence="1">
    <location>
        <begin position="37"/>
        <end position="166"/>
    </location>
</feature>
<dbReference type="PANTHER" id="PTHR30336:SF20">
    <property type="entry name" value="DUF218 DOMAIN-CONTAINING PROTEIN"/>
    <property type="match status" value="1"/>
</dbReference>
<dbReference type="KEGG" id="mpsy:CEK71_06235"/>
<name>A0A1Z4BWT1_9GAMM</name>
<evidence type="ECO:0000313" key="3">
    <source>
        <dbReference type="Proteomes" id="UP000197019"/>
    </source>
</evidence>
<protein>
    <recommendedName>
        <fullName evidence="1">DUF218 domain-containing protein</fullName>
    </recommendedName>
</protein>
<dbReference type="Proteomes" id="UP000197019">
    <property type="component" value="Chromosome"/>
</dbReference>
<dbReference type="RefSeq" id="WP_088618579.1">
    <property type="nucleotide sequence ID" value="NZ_CP022129.1"/>
</dbReference>
<dbReference type="GO" id="GO:0005886">
    <property type="term" value="C:plasma membrane"/>
    <property type="evidence" value="ECO:0007669"/>
    <property type="project" value="TreeGrafter"/>
</dbReference>
<dbReference type="EMBL" id="CP022129">
    <property type="protein sequence ID" value="ASF45703.1"/>
    <property type="molecule type" value="Genomic_DNA"/>
</dbReference>
<dbReference type="PANTHER" id="PTHR30336">
    <property type="entry name" value="INNER MEMBRANE PROTEIN, PROBABLE PERMEASE"/>
    <property type="match status" value="1"/>
</dbReference>
<proteinExistence type="predicted"/>
<sequence length="195" mass="22066">MKRIVFAVSGLFLLLGIAFGNLGYWLSTPASEPIKADLIVALGGDSGERGQMAAMLYNAGYANKILLTGMQGGPDAIQRHYLHWRSQFLFKQGIPAEALMFDDQATNTHQEAISIAALLQTHHWENALIVSDPPHLRRLDYSLKPVFGKAGLHYRLIQSHAPTWHPNRWWQDEKWAQFCVTEVVKLVYYAFAYCH</sequence>
<reference evidence="2 3" key="1">
    <citation type="submission" date="2017-06" db="EMBL/GenBank/DDBJ databases">
        <title>Genome Sequencing of the methanotroph Methylovulum psychrotolerants str. HV10-M2 isolated from a high-altitude environment.</title>
        <authorList>
            <person name="Mateos-Rivera A."/>
        </authorList>
    </citation>
    <scope>NUCLEOTIDE SEQUENCE [LARGE SCALE GENOMIC DNA]</scope>
    <source>
        <strain evidence="2 3">HV10_M2</strain>
    </source>
</reference>
<dbReference type="InterPro" id="IPR051599">
    <property type="entry name" value="Cell_Envelope_Assoc"/>
</dbReference>
<dbReference type="OrthoDB" id="9782395at2"/>
<evidence type="ECO:0000259" key="1">
    <source>
        <dbReference type="Pfam" id="PF02698"/>
    </source>
</evidence>
<accession>A0A1Z4BWT1</accession>
<gene>
    <name evidence="2" type="ORF">CEK71_06235</name>
</gene>
<dbReference type="InterPro" id="IPR014729">
    <property type="entry name" value="Rossmann-like_a/b/a_fold"/>
</dbReference>